<dbReference type="PANTHER" id="PTHR16469:SF43">
    <property type="entry name" value="PHOSPHOGLYCERATE MUTASE FAMILY PROTEIN"/>
    <property type="match status" value="1"/>
</dbReference>
<proteinExistence type="predicted"/>
<dbReference type="InterPro" id="IPR013078">
    <property type="entry name" value="His_Pase_superF_clade-1"/>
</dbReference>
<dbReference type="InterPro" id="IPR012398">
    <property type="entry name" value="PRIB5"/>
</dbReference>
<dbReference type="Gene3D" id="3.40.50.1240">
    <property type="entry name" value="Phosphoglycerate mutase-like"/>
    <property type="match status" value="1"/>
</dbReference>
<dbReference type="Pfam" id="PF00300">
    <property type="entry name" value="His_Phos_1"/>
    <property type="match status" value="2"/>
</dbReference>
<dbReference type="Proteomes" id="UP000694864">
    <property type="component" value="Chromosome 5"/>
</dbReference>
<evidence type="ECO:0000313" key="2">
    <source>
        <dbReference type="RefSeq" id="XP_010512368.1"/>
    </source>
</evidence>
<dbReference type="InterPro" id="IPR029033">
    <property type="entry name" value="His_PPase_superfam"/>
</dbReference>
<accession>A0ABM0Z9J6</accession>
<dbReference type="SUPFAM" id="SSF53254">
    <property type="entry name" value="Phosphoglycerate mutase-like"/>
    <property type="match status" value="1"/>
</dbReference>
<evidence type="ECO:0000313" key="1">
    <source>
        <dbReference type="Proteomes" id="UP000694864"/>
    </source>
</evidence>
<organism evidence="1 2">
    <name type="scientific">Camelina sativa</name>
    <name type="common">False flax</name>
    <name type="synonym">Myagrum sativum</name>
    <dbReference type="NCBI Taxonomy" id="90675"/>
    <lineage>
        <taxon>Eukaryota</taxon>
        <taxon>Viridiplantae</taxon>
        <taxon>Streptophyta</taxon>
        <taxon>Embryophyta</taxon>
        <taxon>Tracheophyta</taxon>
        <taxon>Spermatophyta</taxon>
        <taxon>Magnoliopsida</taxon>
        <taxon>eudicotyledons</taxon>
        <taxon>Gunneridae</taxon>
        <taxon>Pentapetalae</taxon>
        <taxon>rosids</taxon>
        <taxon>malvids</taxon>
        <taxon>Brassicales</taxon>
        <taxon>Brassicaceae</taxon>
        <taxon>Camelineae</taxon>
        <taxon>Camelina</taxon>
    </lineage>
</organism>
<dbReference type="RefSeq" id="XP_010512368.1">
    <property type="nucleotide sequence ID" value="XM_010514066.2"/>
</dbReference>
<reference evidence="2" key="2">
    <citation type="submission" date="2025-08" db="UniProtKB">
        <authorList>
            <consortium name="RefSeq"/>
        </authorList>
    </citation>
    <scope>IDENTIFICATION</scope>
    <source>
        <tissue evidence="2">Leaf</tissue>
    </source>
</reference>
<name>A0ABM0Z9J6_CAMSA</name>
<dbReference type="CDD" id="cd07040">
    <property type="entry name" value="HP"/>
    <property type="match status" value="1"/>
</dbReference>
<dbReference type="GeneID" id="104788318"/>
<keyword evidence="1" id="KW-1185">Reference proteome</keyword>
<dbReference type="PANTHER" id="PTHR16469">
    <property type="entry name" value="UBIQUITIN-ASSOCIATED AND SH3 DOMAIN-CONTAINING BA-RELATED"/>
    <property type="match status" value="1"/>
</dbReference>
<dbReference type="InterPro" id="IPR051710">
    <property type="entry name" value="Phosphatase_SH3-domain"/>
</dbReference>
<gene>
    <name evidence="2" type="primary">LOC104788318</name>
</gene>
<protein>
    <submittedName>
        <fullName evidence="2">Uncharacterized protein LOC104788318</fullName>
    </submittedName>
</protein>
<reference evidence="1" key="1">
    <citation type="journal article" date="2014" name="Nat. Commun.">
        <title>The emerging biofuel crop Camelina sativa retains a highly undifferentiated hexaploid genome structure.</title>
        <authorList>
            <person name="Kagale S."/>
            <person name="Koh C."/>
            <person name="Nixon J."/>
            <person name="Bollina V."/>
            <person name="Clarke W.E."/>
            <person name="Tuteja R."/>
            <person name="Spillane C."/>
            <person name="Robinson S.J."/>
            <person name="Links M.G."/>
            <person name="Clarke C."/>
            <person name="Higgins E.E."/>
            <person name="Huebert T."/>
            <person name="Sharpe A.G."/>
            <person name="Parkin I.A."/>
        </authorList>
    </citation>
    <scope>NUCLEOTIDE SEQUENCE [LARGE SCALE GENOMIC DNA]</scope>
    <source>
        <strain evidence="1">cv. DH55</strain>
    </source>
</reference>
<dbReference type="PIRSF" id="PIRSF015897">
    <property type="entry name" value="PRIB5"/>
    <property type="match status" value="1"/>
</dbReference>
<sequence>MYTITSNVLSKVTPGTIRARATMESAKPNLDGYQNILMMRHGDRIDKIDPLWLDTATRPWDPPLVQDGMVRAFQTGQRIRSQIHFPIHRVFVSPFIRCVQTASEVIAALSAVDFDPNATSSKDVVSIDKSKFKVSIEFGLSEMLNSIAISPEIAPKDGKFDFMISDLEAMFPDGMVDRSVDPVYKEMPQWEETVEGCTDRFLNVIKTLADKYPSENLLLVTHGEGVRTTFATFKGVDVYDVEYCACAELRRQVLSKDGSTLPGGEFEVITSLSQSGIKYHSLITTDQTSV</sequence>